<reference evidence="1" key="1">
    <citation type="submission" date="2014-12" db="EMBL/GenBank/DDBJ databases">
        <title>Insight into the proteome of Arion vulgaris.</title>
        <authorList>
            <person name="Aradska J."/>
            <person name="Bulat T."/>
            <person name="Smidak R."/>
            <person name="Sarate P."/>
            <person name="Gangsoo J."/>
            <person name="Sialana F."/>
            <person name="Bilban M."/>
            <person name="Lubec G."/>
        </authorList>
    </citation>
    <scope>NUCLEOTIDE SEQUENCE</scope>
    <source>
        <tissue evidence="1">Skin</tissue>
    </source>
</reference>
<name>A0A0B6Z6Z4_9EUPU</name>
<evidence type="ECO:0000313" key="1">
    <source>
        <dbReference type="EMBL" id="CEK63706.1"/>
    </source>
</evidence>
<dbReference type="EMBL" id="HACG01016841">
    <property type="protein sequence ID" value="CEK63706.1"/>
    <property type="molecule type" value="Transcribed_RNA"/>
</dbReference>
<protein>
    <submittedName>
        <fullName evidence="1">Uncharacterized protein</fullName>
    </submittedName>
</protein>
<organism evidence="1">
    <name type="scientific">Arion vulgaris</name>
    <dbReference type="NCBI Taxonomy" id="1028688"/>
    <lineage>
        <taxon>Eukaryota</taxon>
        <taxon>Metazoa</taxon>
        <taxon>Spiralia</taxon>
        <taxon>Lophotrochozoa</taxon>
        <taxon>Mollusca</taxon>
        <taxon>Gastropoda</taxon>
        <taxon>Heterobranchia</taxon>
        <taxon>Euthyneura</taxon>
        <taxon>Panpulmonata</taxon>
        <taxon>Eupulmonata</taxon>
        <taxon>Stylommatophora</taxon>
        <taxon>Helicina</taxon>
        <taxon>Arionoidea</taxon>
        <taxon>Arionidae</taxon>
        <taxon>Arion</taxon>
    </lineage>
</organism>
<proteinExistence type="predicted"/>
<sequence>MPEDFSHNCKSYGSITDDRIELVPTNSNHSASSIEEITVYNNEHQMDRIQERG</sequence>
<gene>
    <name evidence="1" type="primary">ORF49192</name>
</gene>
<accession>A0A0B6Z6Z4</accession>
<dbReference type="AlphaFoldDB" id="A0A0B6Z6Z4"/>